<keyword evidence="2" id="KW-1185">Reference proteome</keyword>
<accession>A0ABS2EK03</accession>
<comment type="caution">
    <text evidence="1">The sequence shown here is derived from an EMBL/GenBank/DDBJ whole genome shotgun (WGS) entry which is preliminary data.</text>
</comment>
<name>A0ABS2EK03_9FIRM</name>
<proteinExistence type="predicted"/>
<organism evidence="1 2">
    <name type="scientific">Drancourtella massiliensis</name>
    <dbReference type="NCBI Taxonomy" id="1632013"/>
    <lineage>
        <taxon>Bacteria</taxon>
        <taxon>Bacillati</taxon>
        <taxon>Bacillota</taxon>
        <taxon>Clostridia</taxon>
        <taxon>Eubacteriales</taxon>
        <taxon>Oscillospiraceae</taxon>
        <taxon>Drancourtella</taxon>
    </lineage>
</organism>
<evidence type="ECO:0000313" key="2">
    <source>
        <dbReference type="Proteomes" id="UP000775686"/>
    </source>
</evidence>
<dbReference type="EMBL" id="JACJKH010000032">
    <property type="protein sequence ID" value="MBM6745400.1"/>
    <property type="molecule type" value="Genomic_DNA"/>
</dbReference>
<protein>
    <submittedName>
        <fullName evidence="1">Uncharacterized protein</fullName>
    </submittedName>
</protein>
<sequence>MATEKKVFEIIKEAGFNPIDDKGIVVKFAPDNLSAKIAKFFSMEFYVLQLCNDELVLVPFSTITAGLKKEVTLQIPYSEIKSVEITEDMLNYQIAIITDTDTIRLTAQQKELSGFRSTGMLAFYNDGLKVSNWHKENLDGTLKMLSDIAK</sequence>
<evidence type="ECO:0000313" key="1">
    <source>
        <dbReference type="EMBL" id="MBM6745400.1"/>
    </source>
</evidence>
<reference evidence="1 2" key="1">
    <citation type="journal article" date="2021" name="Sci. Rep.">
        <title>The distribution of antibiotic resistance genes in chicken gut microbiota commensals.</title>
        <authorList>
            <person name="Juricova H."/>
            <person name="Matiasovicova J."/>
            <person name="Kubasova T."/>
            <person name="Cejkova D."/>
            <person name="Rychlik I."/>
        </authorList>
    </citation>
    <scope>NUCLEOTIDE SEQUENCE [LARGE SCALE GENOMIC DNA]</scope>
    <source>
        <strain evidence="1 2">An770</strain>
    </source>
</reference>
<gene>
    <name evidence="1" type="ORF">H6A32_14015</name>
</gene>
<dbReference type="RefSeq" id="WP_204864650.1">
    <property type="nucleotide sequence ID" value="NZ_JACJKH010000032.1"/>
</dbReference>
<dbReference type="Proteomes" id="UP000775686">
    <property type="component" value="Unassembled WGS sequence"/>
</dbReference>